<proteinExistence type="predicted"/>
<dbReference type="SUPFAM" id="SSF56112">
    <property type="entry name" value="Protein kinase-like (PK-like)"/>
    <property type="match status" value="1"/>
</dbReference>
<dbReference type="OrthoDB" id="3182995at2759"/>
<evidence type="ECO:0000313" key="1">
    <source>
        <dbReference type="EMBL" id="KDR80117.1"/>
    </source>
</evidence>
<accession>A0A067TCN8</accession>
<gene>
    <name evidence="1" type="ORF">GALMADRAFT_62327</name>
</gene>
<dbReference type="STRING" id="685588.A0A067TCN8"/>
<keyword evidence="2" id="KW-1185">Reference proteome</keyword>
<dbReference type="Proteomes" id="UP000027222">
    <property type="component" value="Unassembled WGS sequence"/>
</dbReference>
<evidence type="ECO:0008006" key="3">
    <source>
        <dbReference type="Google" id="ProtNLM"/>
    </source>
</evidence>
<dbReference type="InterPro" id="IPR011009">
    <property type="entry name" value="Kinase-like_dom_sf"/>
</dbReference>
<sequence>MPSETTKYYFASQAFELELQWEGRTTHLLSTDWDPATTPAHKKIARIIETIGHSVHLGFLKAGDSAKEEKIVCKLAHGHGNVKSLEREAEFYRNDLKDLQGKVVPQYFGFYKQDLGETIACLLLEYIDDDDKDITNGPLWYRRVMLAMAEVHKAGIIHGGLLDFKKEHIIRMGKSPRIVDFSRATRHKCEGTLPANEHGVVPDDVISCEELRGLEETYGVLSTGRPWRLAQHWRDSMVG</sequence>
<organism evidence="1 2">
    <name type="scientific">Galerina marginata (strain CBS 339.88)</name>
    <dbReference type="NCBI Taxonomy" id="685588"/>
    <lineage>
        <taxon>Eukaryota</taxon>
        <taxon>Fungi</taxon>
        <taxon>Dikarya</taxon>
        <taxon>Basidiomycota</taxon>
        <taxon>Agaricomycotina</taxon>
        <taxon>Agaricomycetes</taxon>
        <taxon>Agaricomycetidae</taxon>
        <taxon>Agaricales</taxon>
        <taxon>Agaricineae</taxon>
        <taxon>Strophariaceae</taxon>
        <taxon>Galerina</taxon>
    </lineage>
</organism>
<reference evidence="2" key="1">
    <citation type="journal article" date="2014" name="Proc. Natl. Acad. Sci. U.S.A.">
        <title>Extensive sampling of basidiomycete genomes demonstrates inadequacy of the white-rot/brown-rot paradigm for wood decay fungi.</title>
        <authorList>
            <person name="Riley R."/>
            <person name="Salamov A.A."/>
            <person name="Brown D.W."/>
            <person name="Nagy L.G."/>
            <person name="Floudas D."/>
            <person name="Held B.W."/>
            <person name="Levasseur A."/>
            <person name="Lombard V."/>
            <person name="Morin E."/>
            <person name="Otillar R."/>
            <person name="Lindquist E.A."/>
            <person name="Sun H."/>
            <person name="LaButti K.M."/>
            <person name="Schmutz J."/>
            <person name="Jabbour D."/>
            <person name="Luo H."/>
            <person name="Baker S.E."/>
            <person name="Pisabarro A.G."/>
            <person name="Walton J.D."/>
            <person name="Blanchette R.A."/>
            <person name="Henrissat B."/>
            <person name="Martin F."/>
            <person name="Cullen D."/>
            <person name="Hibbett D.S."/>
            <person name="Grigoriev I.V."/>
        </authorList>
    </citation>
    <scope>NUCLEOTIDE SEQUENCE [LARGE SCALE GENOMIC DNA]</scope>
    <source>
        <strain evidence="2">CBS 339.88</strain>
    </source>
</reference>
<dbReference type="AlphaFoldDB" id="A0A067TCN8"/>
<name>A0A067TCN8_GALM3</name>
<dbReference type="HOGENOM" id="CLU_108122_0_0_1"/>
<protein>
    <recommendedName>
        <fullName evidence="3">Protein kinase domain-containing protein</fullName>
    </recommendedName>
</protein>
<evidence type="ECO:0000313" key="2">
    <source>
        <dbReference type="Proteomes" id="UP000027222"/>
    </source>
</evidence>
<dbReference type="EMBL" id="KL142372">
    <property type="protein sequence ID" value="KDR80117.1"/>
    <property type="molecule type" value="Genomic_DNA"/>
</dbReference>